<gene>
    <name evidence="8" type="ORF">CBZ_29490</name>
</gene>
<feature type="domain" description="HAMP" evidence="7">
    <location>
        <begin position="223"/>
        <end position="275"/>
    </location>
</feature>
<accession>A0A402DUT6</accession>
<dbReference type="PANTHER" id="PTHR32089">
    <property type="entry name" value="METHYL-ACCEPTING CHEMOTAXIS PROTEIN MCPB"/>
    <property type="match status" value="1"/>
</dbReference>
<comment type="similarity">
    <text evidence="4">Belongs to the methyl-accepting chemotaxis (MCP) protein family.</text>
</comment>
<dbReference type="GO" id="GO:0007165">
    <property type="term" value="P:signal transduction"/>
    <property type="evidence" value="ECO:0007669"/>
    <property type="project" value="UniProtKB-KW"/>
</dbReference>
<evidence type="ECO:0000256" key="4">
    <source>
        <dbReference type="ARBA" id="ARBA00029447"/>
    </source>
</evidence>
<dbReference type="SMART" id="SM00283">
    <property type="entry name" value="MA"/>
    <property type="match status" value="1"/>
</dbReference>
<proteinExistence type="inferred from homology"/>
<evidence type="ECO:0000259" key="6">
    <source>
        <dbReference type="PROSITE" id="PS50111"/>
    </source>
</evidence>
<evidence type="ECO:0000256" key="3">
    <source>
        <dbReference type="ARBA" id="ARBA00023224"/>
    </source>
</evidence>
<evidence type="ECO:0000256" key="2">
    <source>
        <dbReference type="ARBA" id="ARBA00022989"/>
    </source>
</evidence>
<evidence type="ECO:0008006" key="10">
    <source>
        <dbReference type="Google" id="ProtNLM"/>
    </source>
</evidence>
<dbReference type="GO" id="GO:0004888">
    <property type="term" value="F:transmembrane signaling receptor activity"/>
    <property type="evidence" value="ECO:0007669"/>
    <property type="project" value="InterPro"/>
</dbReference>
<dbReference type="PROSITE" id="PS50885">
    <property type="entry name" value="HAMP"/>
    <property type="match status" value="1"/>
</dbReference>
<keyword evidence="2" id="KW-1133">Transmembrane helix</keyword>
<dbReference type="SMART" id="SM00304">
    <property type="entry name" value="HAMP"/>
    <property type="match status" value="1"/>
</dbReference>
<keyword evidence="2" id="KW-0472">Membrane</keyword>
<dbReference type="RefSeq" id="WP_246013491.1">
    <property type="nucleotide sequence ID" value="NZ_BIMR01000271.1"/>
</dbReference>
<evidence type="ECO:0000313" key="8">
    <source>
        <dbReference type="EMBL" id="GCE77893.1"/>
    </source>
</evidence>
<protein>
    <recommendedName>
        <fullName evidence="10">Methyl-accepting chemotaxis protein</fullName>
    </recommendedName>
</protein>
<organism evidence="8 9">
    <name type="scientific">Cellulomonas biazotea</name>
    <dbReference type="NCBI Taxonomy" id="1709"/>
    <lineage>
        <taxon>Bacteria</taxon>
        <taxon>Bacillati</taxon>
        <taxon>Actinomycetota</taxon>
        <taxon>Actinomycetes</taxon>
        <taxon>Micrococcales</taxon>
        <taxon>Cellulomonadaceae</taxon>
        <taxon>Cellulomonas</taxon>
    </lineage>
</organism>
<evidence type="ECO:0000256" key="1">
    <source>
        <dbReference type="ARBA" id="ARBA00022692"/>
    </source>
</evidence>
<dbReference type="InterPro" id="IPR004090">
    <property type="entry name" value="Chemotax_Me-accpt_rcpt"/>
</dbReference>
<keyword evidence="9" id="KW-1185">Reference proteome</keyword>
<keyword evidence="3 5" id="KW-0807">Transducer</keyword>
<dbReference type="Proteomes" id="UP000289954">
    <property type="component" value="Unassembled WGS sequence"/>
</dbReference>
<dbReference type="InterPro" id="IPR003660">
    <property type="entry name" value="HAMP_dom"/>
</dbReference>
<dbReference type="GO" id="GO:0016020">
    <property type="term" value="C:membrane"/>
    <property type="evidence" value="ECO:0007669"/>
    <property type="project" value="InterPro"/>
</dbReference>
<dbReference type="PRINTS" id="PR00260">
    <property type="entry name" value="CHEMTRNSDUCR"/>
</dbReference>
<dbReference type="Gene3D" id="1.10.287.950">
    <property type="entry name" value="Methyl-accepting chemotaxis protein"/>
    <property type="match status" value="1"/>
</dbReference>
<evidence type="ECO:0000259" key="7">
    <source>
        <dbReference type="PROSITE" id="PS50885"/>
    </source>
</evidence>
<name>A0A402DUT6_9CELL</name>
<dbReference type="GO" id="GO:0006935">
    <property type="term" value="P:chemotaxis"/>
    <property type="evidence" value="ECO:0007669"/>
    <property type="project" value="InterPro"/>
</dbReference>
<feature type="domain" description="Methyl-accepting transducer" evidence="6">
    <location>
        <begin position="294"/>
        <end position="516"/>
    </location>
</feature>
<dbReference type="InterPro" id="IPR004089">
    <property type="entry name" value="MCPsignal_dom"/>
</dbReference>
<reference evidence="8 9" key="1">
    <citation type="submission" date="2019-01" db="EMBL/GenBank/DDBJ databases">
        <title>Draft genome sequence of Cellulomonas takizawaensis strain TKZ-21.</title>
        <authorList>
            <person name="Yamamura H."/>
            <person name="Hayashi T."/>
            <person name="Hamada M."/>
            <person name="Serisawa Y."/>
            <person name="Matsuyama K."/>
            <person name="Nakagawa Y."/>
            <person name="Otoguro M."/>
            <person name="Yanagida F."/>
            <person name="Hayakawa M."/>
        </authorList>
    </citation>
    <scope>NUCLEOTIDE SEQUENCE [LARGE SCALE GENOMIC DNA]</scope>
    <source>
        <strain evidence="8 9">NBRC12680</strain>
    </source>
</reference>
<dbReference type="SUPFAM" id="SSF58104">
    <property type="entry name" value="Methyl-accepting chemotaxis protein (MCP) signaling domain"/>
    <property type="match status" value="1"/>
</dbReference>
<keyword evidence="1" id="KW-0812">Transmembrane</keyword>
<dbReference type="AlphaFoldDB" id="A0A402DUT6"/>
<sequence length="538" mass="55273">MRVWREQSIGRRMYAVFGLLTAGTVLAIALGAVTATTQRGYADQLAQADRLLRLAEQARFQIADATGWQGLVVADVAALGPDAALADDAYNRGELLRTEESVRTWLADLDVEGATPDERATFSALGPAWDEFFAGDDEVVALLRTGEPEDYRAALVLINEGSAGASYDEVLRLAEEVQASIADRVAALRTAQGAAEERGLLILLVLGAGSAAFAVFAARKVTRDVSGPAARIRDVATAMAEGDLSRRTGLDGGGEISRAGAALDAAITAVSSLVGQVTQTAAQTTGTATSARDASRLGARAAGETSAQAGSVAESAEQVSRNVQTVAAGAEQMGASIREIAQNAAQAAKVAAEATSVAEATNAHVARLGTSSQEIGNVVKLITSIAEQTNLLALNATIEAARAGEAGKGFAVVAGEVKELASETAKATEDIARRVEAIQDDTSAAVVAIGQISQIVASINDFQLTIASAVEEQTATTNEMTRGVAEAAQRAGDIAAHIGAVATSAAESSDALARVDESMDGVVAYSREMATTIAAFRL</sequence>
<comment type="caution">
    <text evidence="8">The sequence shown here is derived from an EMBL/GenBank/DDBJ whole genome shotgun (WGS) entry which is preliminary data.</text>
</comment>
<evidence type="ECO:0000256" key="5">
    <source>
        <dbReference type="PROSITE-ProRule" id="PRU00284"/>
    </source>
</evidence>
<dbReference type="Pfam" id="PF00015">
    <property type="entry name" value="MCPsignal"/>
    <property type="match status" value="1"/>
</dbReference>
<dbReference type="PANTHER" id="PTHR32089:SF112">
    <property type="entry name" value="LYSOZYME-LIKE PROTEIN-RELATED"/>
    <property type="match status" value="1"/>
</dbReference>
<evidence type="ECO:0000313" key="9">
    <source>
        <dbReference type="Proteomes" id="UP000289954"/>
    </source>
</evidence>
<dbReference type="EMBL" id="BIMR01000271">
    <property type="protein sequence ID" value="GCE77893.1"/>
    <property type="molecule type" value="Genomic_DNA"/>
</dbReference>
<dbReference type="PROSITE" id="PS50111">
    <property type="entry name" value="CHEMOTAXIS_TRANSDUC_2"/>
    <property type="match status" value="1"/>
</dbReference>